<dbReference type="PANTHER" id="PTHR12526">
    <property type="entry name" value="GLYCOSYLTRANSFERASE"/>
    <property type="match status" value="1"/>
</dbReference>
<evidence type="ECO:0000259" key="3">
    <source>
        <dbReference type="Pfam" id="PF13579"/>
    </source>
</evidence>
<dbReference type="Pfam" id="PF13579">
    <property type="entry name" value="Glyco_trans_4_4"/>
    <property type="match status" value="1"/>
</dbReference>
<accession>A0A142W130</accession>
<proteinExistence type="predicted"/>
<dbReference type="GO" id="GO:0016757">
    <property type="term" value="F:glycosyltransferase activity"/>
    <property type="evidence" value="ECO:0007669"/>
    <property type="project" value="TreeGrafter"/>
</dbReference>
<organism evidence="4 5">
    <name type="scientific">Sphingopyxis terrae subsp. terrae NBRC 15098</name>
    <dbReference type="NCBI Taxonomy" id="1219058"/>
    <lineage>
        <taxon>Bacteria</taxon>
        <taxon>Pseudomonadati</taxon>
        <taxon>Pseudomonadota</taxon>
        <taxon>Alphaproteobacteria</taxon>
        <taxon>Sphingomonadales</taxon>
        <taxon>Sphingomonadaceae</taxon>
        <taxon>Sphingopyxis</taxon>
    </lineage>
</organism>
<dbReference type="Gene3D" id="3.40.50.2000">
    <property type="entry name" value="Glycogen Phosphorylase B"/>
    <property type="match status" value="2"/>
</dbReference>
<evidence type="ECO:0000313" key="5">
    <source>
        <dbReference type="Proteomes" id="UP000076234"/>
    </source>
</evidence>
<dbReference type="InterPro" id="IPR001296">
    <property type="entry name" value="Glyco_trans_1"/>
</dbReference>
<dbReference type="Pfam" id="PF00534">
    <property type="entry name" value="Glycos_transf_1"/>
    <property type="match status" value="1"/>
</dbReference>
<dbReference type="KEGG" id="ster:AOA14_14295"/>
<name>A0A142W130_9SPHN</name>
<feature type="compositionally biased region" description="Polar residues" evidence="1">
    <location>
        <begin position="355"/>
        <end position="365"/>
    </location>
</feature>
<dbReference type="Proteomes" id="UP000076234">
    <property type="component" value="Chromosome"/>
</dbReference>
<dbReference type="SUPFAM" id="SSF53756">
    <property type="entry name" value="UDP-Glycosyltransferase/glycogen phosphorylase"/>
    <property type="match status" value="1"/>
</dbReference>
<evidence type="ECO:0000256" key="1">
    <source>
        <dbReference type="SAM" id="MobiDB-lite"/>
    </source>
</evidence>
<reference evidence="5" key="1">
    <citation type="submission" date="2015-11" db="EMBL/GenBank/DDBJ databases">
        <title>Complete genome sequence of a polyethylene glycol-degrading strain Sphingopyxis terrae strain 203-1 (NBRC 15098).</title>
        <authorList>
            <person name="Yoshiyuki O."/>
            <person name="Shouta N."/>
            <person name="Nagata Y."/>
            <person name="Numata M."/>
            <person name="Tsuchikane K."/>
            <person name="Hosoyama A."/>
            <person name="Yamazoe A."/>
            <person name="Tsuda M."/>
            <person name="Fujita N."/>
            <person name="Kawai F."/>
        </authorList>
    </citation>
    <scope>NUCLEOTIDE SEQUENCE [LARGE SCALE GENOMIC DNA]</scope>
    <source>
        <strain evidence="5">203-1</strain>
    </source>
</reference>
<evidence type="ECO:0000259" key="2">
    <source>
        <dbReference type="Pfam" id="PF00534"/>
    </source>
</evidence>
<protein>
    <submittedName>
        <fullName evidence="4">Uncharacterized protein</fullName>
    </submittedName>
</protein>
<dbReference type="InterPro" id="IPR028098">
    <property type="entry name" value="Glyco_trans_4-like_N"/>
</dbReference>
<gene>
    <name evidence="4" type="ORF">AOA14_14295</name>
</gene>
<feature type="region of interest" description="Disordered" evidence="1">
    <location>
        <begin position="352"/>
        <end position="372"/>
    </location>
</feature>
<feature type="domain" description="Glycosyl transferase family 1" evidence="2">
    <location>
        <begin position="173"/>
        <end position="316"/>
    </location>
</feature>
<dbReference type="STRING" id="1219058.AOA14_14295"/>
<dbReference type="PANTHER" id="PTHR12526:SF635">
    <property type="entry name" value="GLYCOSYL TRANSFERASE GROUP 1"/>
    <property type="match status" value="1"/>
</dbReference>
<dbReference type="EMBL" id="CP013342">
    <property type="protein sequence ID" value="AMU95780.1"/>
    <property type="molecule type" value="Genomic_DNA"/>
</dbReference>
<feature type="domain" description="Glycosyltransferase subfamily 4-like N-terminal" evidence="3">
    <location>
        <begin position="3"/>
        <end position="147"/>
    </location>
</feature>
<reference evidence="4 5" key="2">
    <citation type="journal article" date="2016" name="Genome Announc.">
        <title>Complete Genome Sequence of Sphingopyxis terrae Strain 203-1 (NBRC 111660), a Polyethylene Glycol Degrader.</title>
        <authorList>
            <person name="Ohtsubo Y."/>
            <person name="Nonoyama S."/>
            <person name="Nagata Y."/>
            <person name="Numata M."/>
            <person name="Tsuchikane K."/>
            <person name="Hosoyama A."/>
            <person name="Yamazoe A."/>
            <person name="Tsuda M."/>
            <person name="Fujita N."/>
            <person name="Kawai F."/>
        </authorList>
    </citation>
    <scope>NUCLEOTIDE SEQUENCE [LARGE SCALE GENOMIC DNA]</scope>
    <source>
        <strain evidence="4 5">203-1</strain>
    </source>
</reference>
<evidence type="ECO:0000313" key="4">
    <source>
        <dbReference type="EMBL" id="AMU95780.1"/>
    </source>
</evidence>
<dbReference type="AlphaFoldDB" id="A0A142W130"/>
<sequence>MIALRLAREWVAQGRRVTLLCGTFDGPLRSAVPRGVHTERLEPEIPRTPLSRLRLRRALSAAIARLRPDVLFLPGNFHHVLAGAVRDLPRRPKVVAKISNPLAPSAIPALRALLARAFRWAARDVDWFAAMSTGLADDVRALTGRAEVSVIFDPNIDTIINLPAARKVPGTGPLHLLAAGRLVEQKDFGLAVRVVAELAKHRDVRLTIAGDGPDAPRLARLARRLGVADRIALPGRLASIGPALDHADLLLITSRYEGGPAVAVEALERGVPVIATDCSHFLRDLLADGDCGAIVPSREPAAIAEAMLEWIDRQDRRPFSPAVVTEPFGTAFAARRYLDLFDRLAGAGGCAAAVSRSTPPRTGSESARRTRPLLRHRVRNYRPS</sequence>